<keyword evidence="3" id="KW-0472">Membrane</keyword>
<dbReference type="Proteomes" id="UP000001471">
    <property type="component" value="Unassembled WGS sequence"/>
</dbReference>
<evidence type="ECO:0008006" key="6">
    <source>
        <dbReference type="Google" id="ProtNLM"/>
    </source>
</evidence>
<name>B2WKJ2_PYRTR</name>
<dbReference type="EMBL" id="DS231628">
    <property type="protein sequence ID" value="EDU43552.1"/>
    <property type="molecule type" value="Genomic_DNA"/>
</dbReference>
<accession>B2WKJ2</accession>
<dbReference type="GO" id="GO:0016757">
    <property type="term" value="F:glycosyltransferase activity"/>
    <property type="evidence" value="ECO:0007669"/>
    <property type="project" value="UniProtKB-KW"/>
</dbReference>
<sequence>MSQVSLSFKSAMLPPRAKRLYRRRTIQTLIVSIIFVVGISVLFASYACLQSHSHVRHAIAPSTTTAPKPVAWNPIRRQANLRIAKATILYDGGSELYEKAISLHDQHIGEGWRYKIHVLRSRIVRGALNKPLWLQEIITSELRKNVEDRVEWILYFDPSVLLQNFNMPLHRFLPPITDVEHFKILSIIAAKPDGKHLSTSVFFMRVSAVSLRILTEAMAAMYNGPPSDNGKVLDTSLQYVLEKDEHREHALFQPASWYNSTFSLFQQPYLPTQAHRIIFLSDALSTSFPLADKDHKLFPDDEAVNVFWDAVAEARRVLDEAKEKGQTAEKGEWWKVVRETRDWVELRAWNVQEVRRRVAVLREGLEIE</sequence>
<keyword evidence="3" id="KW-0812">Transmembrane</keyword>
<dbReference type="HOGENOM" id="CLU_752582_0_0_1"/>
<dbReference type="InParanoid" id="B2WKJ2"/>
<keyword evidence="2" id="KW-0808">Transferase</keyword>
<protein>
    <recommendedName>
        <fullName evidence="6">Glycosyltransferase family 34 protein</fullName>
    </recommendedName>
</protein>
<keyword evidence="1" id="KW-0328">Glycosyltransferase</keyword>
<dbReference type="GO" id="GO:0000139">
    <property type="term" value="C:Golgi membrane"/>
    <property type="evidence" value="ECO:0007669"/>
    <property type="project" value="TreeGrafter"/>
</dbReference>
<dbReference type="GeneID" id="6348808"/>
<dbReference type="OMA" id="INTHRVH"/>
<evidence type="ECO:0000313" key="4">
    <source>
        <dbReference type="EMBL" id="EDU43552.1"/>
    </source>
</evidence>
<reference evidence="5" key="1">
    <citation type="journal article" date="2013" name="G3 (Bethesda)">
        <title>Comparative genomics of a plant-pathogenic fungus, Pyrenophora tritici-repentis, reveals transduplication and the impact of repeat elements on pathogenicity and population divergence.</title>
        <authorList>
            <person name="Manning V.A."/>
            <person name="Pandelova I."/>
            <person name="Dhillon B."/>
            <person name="Wilhelm L.J."/>
            <person name="Goodwin S.B."/>
            <person name="Berlin A.M."/>
            <person name="Figueroa M."/>
            <person name="Freitag M."/>
            <person name="Hane J.K."/>
            <person name="Henrissat B."/>
            <person name="Holman W.H."/>
            <person name="Kodira C.D."/>
            <person name="Martin J."/>
            <person name="Oliver R.P."/>
            <person name="Robbertse B."/>
            <person name="Schackwitz W."/>
            <person name="Schwartz D.C."/>
            <person name="Spatafora J.W."/>
            <person name="Turgeon B.G."/>
            <person name="Yandava C."/>
            <person name="Young S."/>
            <person name="Zhou S."/>
            <person name="Zeng Q."/>
            <person name="Grigoriev I.V."/>
            <person name="Ma L.-J."/>
            <person name="Ciuffetti L.M."/>
        </authorList>
    </citation>
    <scope>NUCLEOTIDE SEQUENCE [LARGE SCALE GENOMIC DNA]</scope>
    <source>
        <strain evidence="5">Pt-1C-BFP</strain>
    </source>
</reference>
<dbReference type="PANTHER" id="PTHR31306:SF8">
    <property type="entry name" value="GLYCOSYLTRANSFERASE FAMILY 34 PROTEIN"/>
    <property type="match status" value="1"/>
</dbReference>
<dbReference type="GO" id="GO:0006487">
    <property type="term" value="P:protein N-linked glycosylation"/>
    <property type="evidence" value="ECO:0007669"/>
    <property type="project" value="TreeGrafter"/>
</dbReference>
<keyword evidence="3" id="KW-1133">Transmembrane helix</keyword>
<evidence type="ECO:0000256" key="1">
    <source>
        <dbReference type="ARBA" id="ARBA00022676"/>
    </source>
</evidence>
<feature type="transmembrane region" description="Helical" evidence="3">
    <location>
        <begin position="26"/>
        <end position="47"/>
    </location>
</feature>
<dbReference type="KEGG" id="ptrr:6348808"/>
<gene>
    <name evidence="4" type="ORF">PTRG_10502</name>
</gene>
<dbReference type="eggNOG" id="ENOG502TGS4">
    <property type="taxonomic scope" value="Eukaryota"/>
</dbReference>
<evidence type="ECO:0000256" key="2">
    <source>
        <dbReference type="ARBA" id="ARBA00022679"/>
    </source>
</evidence>
<dbReference type="AlphaFoldDB" id="B2WKJ2"/>
<dbReference type="OrthoDB" id="407658at2759"/>
<dbReference type="PANTHER" id="PTHR31306">
    <property type="entry name" value="ALPHA-1,6-MANNOSYLTRANSFERASE MNN11-RELATED"/>
    <property type="match status" value="1"/>
</dbReference>
<organism evidence="4 5">
    <name type="scientific">Pyrenophora tritici-repentis (strain Pt-1C-BFP)</name>
    <name type="common">Wheat tan spot fungus</name>
    <name type="synonym">Drechslera tritici-repentis</name>
    <dbReference type="NCBI Taxonomy" id="426418"/>
    <lineage>
        <taxon>Eukaryota</taxon>
        <taxon>Fungi</taxon>
        <taxon>Dikarya</taxon>
        <taxon>Ascomycota</taxon>
        <taxon>Pezizomycotina</taxon>
        <taxon>Dothideomycetes</taxon>
        <taxon>Pleosporomycetidae</taxon>
        <taxon>Pleosporales</taxon>
        <taxon>Pleosporineae</taxon>
        <taxon>Pleosporaceae</taxon>
        <taxon>Pyrenophora</taxon>
    </lineage>
</organism>
<dbReference type="InterPro" id="IPR008630">
    <property type="entry name" value="Glyco_trans_34"/>
</dbReference>
<evidence type="ECO:0000256" key="3">
    <source>
        <dbReference type="SAM" id="Phobius"/>
    </source>
</evidence>
<evidence type="ECO:0000313" key="5">
    <source>
        <dbReference type="Proteomes" id="UP000001471"/>
    </source>
</evidence>
<proteinExistence type="predicted"/>